<organism evidence="1 2">
    <name type="scientific">Cryptosporidium andersoni</name>
    <dbReference type="NCBI Taxonomy" id="117008"/>
    <lineage>
        <taxon>Eukaryota</taxon>
        <taxon>Sar</taxon>
        <taxon>Alveolata</taxon>
        <taxon>Apicomplexa</taxon>
        <taxon>Conoidasida</taxon>
        <taxon>Coccidia</taxon>
        <taxon>Eucoccidiorida</taxon>
        <taxon>Eimeriorina</taxon>
        <taxon>Cryptosporidiidae</taxon>
        <taxon>Cryptosporidium</taxon>
    </lineage>
</organism>
<gene>
    <name evidence="1" type="ORF">cand_023530</name>
</gene>
<dbReference type="AlphaFoldDB" id="A0A1J4MRZ6"/>
<evidence type="ECO:0000313" key="1">
    <source>
        <dbReference type="EMBL" id="OII77010.1"/>
    </source>
</evidence>
<protein>
    <submittedName>
        <fullName evidence="1">Uncharacterized protein</fullName>
    </submittedName>
</protein>
<reference evidence="1 2" key="1">
    <citation type="submission" date="2016-10" db="EMBL/GenBank/DDBJ databases">
        <title>Reductive evolution of mitochondrial metabolism and differential evolution of invasion-related proteins in Cryptosporidium.</title>
        <authorList>
            <person name="Liu S."/>
            <person name="Roellig D.M."/>
            <person name="Guo Y."/>
            <person name="Li N."/>
            <person name="Frace M.A."/>
            <person name="Tang K."/>
            <person name="Zhang L."/>
            <person name="Feng Y."/>
            <person name="Xiao L."/>
        </authorList>
    </citation>
    <scope>NUCLEOTIDE SEQUENCE [LARGE SCALE GENOMIC DNA]</scope>
    <source>
        <strain evidence="1">30847</strain>
    </source>
</reference>
<dbReference type="GeneID" id="92366537"/>
<dbReference type="RefSeq" id="XP_067068856.1">
    <property type="nucleotide sequence ID" value="XM_067212583.1"/>
</dbReference>
<dbReference type="Proteomes" id="UP000186804">
    <property type="component" value="Unassembled WGS sequence"/>
</dbReference>
<name>A0A1J4MRZ6_9CRYT</name>
<accession>A0A1J4MRZ6</accession>
<keyword evidence="2" id="KW-1185">Reference proteome</keyword>
<sequence>MLPPKNIELFGKSTNSDLHVNQNEHSEYQSVNWDDDYLILEYKDEYDKLVEEVQLSMCSKNQYYIFDRNDYSTNLKYSDSIYKLIPCLSSVSSLCELATGKLLNILSMATSIIKQIVKQKDLNIETWDIRRFIIYELQDIKRGIIDVLRFKMDDIKSQCSFIYSSSLDIFNIFRTDLHNNEEDYISDDLYRSIRLDSNGVKEVSDFIFQSDDGSVYSEMNRSSLCSKIQLSDIIEDGELLNNISENDQIHTLEIESKLRVIKDSIMKDISEDLGDINDRYLGSESSSEDNNSIVSECKSNISLRSEPAIKNTTIQSRPKRAGTVVEVKLESDKSKNKSIRLIEAYKNILNTESKENIGYNEENYSI</sequence>
<dbReference type="EMBL" id="LRBS01000048">
    <property type="protein sequence ID" value="OII77010.1"/>
    <property type="molecule type" value="Genomic_DNA"/>
</dbReference>
<evidence type="ECO:0000313" key="2">
    <source>
        <dbReference type="Proteomes" id="UP000186804"/>
    </source>
</evidence>
<dbReference type="VEuPathDB" id="CryptoDB:cand_023530"/>
<comment type="caution">
    <text evidence="1">The sequence shown here is derived from an EMBL/GenBank/DDBJ whole genome shotgun (WGS) entry which is preliminary data.</text>
</comment>
<proteinExistence type="predicted"/>
<dbReference type="OrthoDB" id="10287181at2759"/>